<dbReference type="PANTHER" id="PTHR37984:SF12">
    <property type="entry name" value="RIBONUCLEASE H"/>
    <property type="match status" value="1"/>
</dbReference>
<keyword evidence="3" id="KW-0732">Signal</keyword>
<dbReference type="PROSITE" id="PS50878">
    <property type="entry name" value="RT_POL"/>
    <property type="match status" value="1"/>
</dbReference>
<evidence type="ECO:0000256" key="3">
    <source>
        <dbReference type="ARBA" id="ARBA00022729"/>
    </source>
</evidence>
<dbReference type="PANTHER" id="PTHR37984">
    <property type="entry name" value="PROTEIN CBG26694"/>
    <property type="match status" value="1"/>
</dbReference>
<dbReference type="EC" id="3.1.26.4" evidence="2"/>
<evidence type="ECO:0000259" key="6">
    <source>
        <dbReference type="PROSITE" id="PS50878"/>
    </source>
</evidence>
<evidence type="ECO:0000313" key="9">
    <source>
        <dbReference type="RefSeq" id="XP_015265814.1"/>
    </source>
</evidence>
<evidence type="ECO:0000256" key="2">
    <source>
        <dbReference type="ARBA" id="ARBA00012180"/>
    </source>
</evidence>
<sequence>MSWFKLLGLTIGGIHQLQQADFADVCSEFPRVFDGSLGRFTGGPISLDLDPAVRPIRIKARLPPLTVRPKIEAELDKLVAQGVLEPVASARIPGVQPFLDDVLIATPDAASFATRLRTVLQRFDQAGLKVKREKCLLSVPKVEFLGFAVDAQGIHPTTPQMTSPRVIRWSVFLAGYNYMLLHRPGKAMGHADALSRLPLPETEPDPAPAHQIALLESLPDQPVHVTEVARRTAKDPILCRVLDWNMNRARRLSGKTLPCASISLLWVGTLVCLTDAKGTYYRHPVPIPYGNRYNLYTSGSSPQLTPGKPLGRHKNYCAYVVQRNVTCTLQDGAESYVKAEYHKCSWGPKCPGKVLYRTFFRPRYKIGYKTVTELVWRCCPGLMGEGCHDSPTDQPGLLPQHTSPKMPPTQKLFPGPRVPPHPKIHPDPFPGPQKNHYGRKMPGLIGDRIDRLEEEVRRLSQSYDSLHTMVSGLGDHLRLAIQEDTSKMIGSLMNSPSVPDSTMGFGVIPDGIVDAADKADLSPYPPVGEILSKVTEVSDALKTKTDLLDEVHGMVLDHDGQIKHLLESARPSPLTSIEMLEEYVDSRLSNLRVELLDGFEKKLVNIQNTCDYRIKEVQEQCEEEKAANLRLQQTLDGKELEIKKEISQLETQIQGLTVVESCCSNLNYLTKRMDILEKGLHSISESQKNLHSRLDNELSTVTLGSLFEGRFEDLEGRLNVSERETGSCCSTVEDSMRGLLGSELDGARTLFDDKMRTLEDRFMTIVGEVNNISSTVGVDGAVMPFLEGELATVRQETNEKLEILQSRMMALESTCSLGCTSTSKDVEIFRTEIEDCQSKNQDLLLRMDSNSDLLRKLNATILEIQRRIEGEASGALQGEITLLKINLNTMSKSLTGLKDSVSQYSDTVLHVNSSLDERERKIEDEVYSIQEKISDQGSQLLFSNRRVLNLKGDLERLKSRIINDLSNCKNVAHNLQKEVLHFDDRVAQVEDMCGRLGTVTGSLDRIRNELENNAGTVWGYMDHMNKTLSAHSQEITLLKDNLLDCQAKVTELAEDISLLEGKLQDRHH</sequence>
<keyword evidence="5" id="KW-0175">Coiled coil</keyword>
<gene>
    <name evidence="9" type="primary">EMILIN3</name>
</gene>
<dbReference type="PROSITE" id="PS51041">
    <property type="entry name" value="EMI"/>
    <property type="match status" value="1"/>
</dbReference>
<dbReference type="RefSeq" id="XP_015265814.1">
    <property type="nucleotide sequence ID" value="XM_015410328.1"/>
</dbReference>
<name>A0ABM1JWH7_GEKJA</name>
<accession>A0ABM1JWH7</accession>
<dbReference type="InterPro" id="IPR011489">
    <property type="entry name" value="EMI_domain"/>
</dbReference>
<dbReference type="Gene3D" id="3.30.70.270">
    <property type="match status" value="1"/>
</dbReference>
<evidence type="ECO:0000256" key="5">
    <source>
        <dbReference type="SAM" id="Coils"/>
    </source>
</evidence>
<evidence type="ECO:0000256" key="1">
    <source>
        <dbReference type="ARBA" id="ARBA00010879"/>
    </source>
</evidence>
<evidence type="ECO:0000256" key="4">
    <source>
        <dbReference type="ARBA" id="ARBA00023157"/>
    </source>
</evidence>
<feature type="coiled-coil region" evidence="5">
    <location>
        <begin position="614"/>
        <end position="641"/>
    </location>
</feature>
<organism evidence="8 9">
    <name type="scientific">Gekko japonicus</name>
    <name type="common">Schlegel's Japanese gecko</name>
    <dbReference type="NCBI Taxonomy" id="146911"/>
    <lineage>
        <taxon>Eukaryota</taxon>
        <taxon>Metazoa</taxon>
        <taxon>Chordata</taxon>
        <taxon>Craniata</taxon>
        <taxon>Vertebrata</taxon>
        <taxon>Euteleostomi</taxon>
        <taxon>Lepidosauria</taxon>
        <taxon>Squamata</taxon>
        <taxon>Bifurcata</taxon>
        <taxon>Gekkota</taxon>
        <taxon>Gekkonidae</taxon>
        <taxon>Gekkoninae</taxon>
        <taxon>Gekko</taxon>
    </lineage>
</organism>
<dbReference type="InterPro" id="IPR000477">
    <property type="entry name" value="RT_dom"/>
</dbReference>
<dbReference type="GeneID" id="107109653"/>
<dbReference type="SUPFAM" id="SSF56672">
    <property type="entry name" value="DNA/RNA polymerases"/>
    <property type="match status" value="1"/>
</dbReference>
<keyword evidence="4" id="KW-1015">Disulfide bond</keyword>
<feature type="domain" description="Reverse transcriptase" evidence="6">
    <location>
        <begin position="1"/>
        <end position="149"/>
    </location>
</feature>
<dbReference type="InterPro" id="IPR050951">
    <property type="entry name" value="Retrovirus_Pol_polyprotein"/>
</dbReference>
<comment type="similarity">
    <text evidence="1">Belongs to the beta type-B retroviral polymerase family. HERV class-II K(HML-2) pol subfamily.</text>
</comment>
<proteinExistence type="inferred from homology"/>
<dbReference type="InterPro" id="IPR043502">
    <property type="entry name" value="DNA/RNA_pol_sf"/>
</dbReference>
<reference evidence="9" key="1">
    <citation type="submission" date="2025-08" db="UniProtKB">
        <authorList>
            <consortium name="RefSeq"/>
        </authorList>
    </citation>
    <scope>IDENTIFICATION</scope>
</reference>
<feature type="domain" description="EMI" evidence="7">
    <location>
        <begin position="313"/>
        <end position="389"/>
    </location>
</feature>
<keyword evidence="8" id="KW-1185">Reference proteome</keyword>
<protein>
    <recommendedName>
        <fullName evidence="2">ribonuclease H</fullName>
        <ecNumber evidence="2">3.1.26.4</ecNumber>
    </recommendedName>
</protein>
<dbReference type="Pfam" id="PF07546">
    <property type="entry name" value="EMI"/>
    <property type="match status" value="1"/>
</dbReference>
<dbReference type="InterPro" id="IPR043128">
    <property type="entry name" value="Rev_trsase/Diguanyl_cyclase"/>
</dbReference>
<dbReference type="Proteomes" id="UP000694871">
    <property type="component" value="Unplaced"/>
</dbReference>
<evidence type="ECO:0000313" key="8">
    <source>
        <dbReference type="Proteomes" id="UP000694871"/>
    </source>
</evidence>
<evidence type="ECO:0000259" key="7">
    <source>
        <dbReference type="PROSITE" id="PS51041"/>
    </source>
</evidence>